<protein>
    <submittedName>
        <fullName evidence="1">Uncharacterized protein</fullName>
    </submittedName>
</protein>
<gene>
    <name evidence="1" type="ORF">LAUMK13_05518</name>
</gene>
<accession>A0A498QJK5</accession>
<organism evidence="1 2">
    <name type="scientific">Mycobacterium innocens</name>
    <dbReference type="NCBI Taxonomy" id="2341083"/>
    <lineage>
        <taxon>Bacteria</taxon>
        <taxon>Bacillati</taxon>
        <taxon>Actinomycetota</taxon>
        <taxon>Actinomycetes</taxon>
        <taxon>Mycobacteriales</taxon>
        <taxon>Mycobacteriaceae</taxon>
        <taxon>Mycobacterium</taxon>
    </lineage>
</organism>
<proteinExistence type="predicted"/>
<reference evidence="1 2" key="1">
    <citation type="submission" date="2018-09" db="EMBL/GenBank/DDBJ databases">
        <authorList>
            <person name="Tagini F."/>
        </authorList>
    </citation>
    <scope>NUCLEOTIDE SEQUENCE [LARGE SCALE GENOMIC DNA]</scope>
    <source>
        <strain evidence="1 2">MK13</strain>
    </source>
</reference>
<dbReference type="Proteomes" id="UP000267289">
    <property type="component" value="Unassembled WGS sequence"/>
</dbReference>
<name>A0A498QJK5_9MYCO</name>
<sequence>MTSRAEITARFAKSYVKASKKAKCQILDQVVKVRFVKWFGPTDLHEFWPRAFGVGA</sequence>
<dbReference type="AlphaFoldDB" id="A0A498QJK5"/>
<dbReference type="EMBL" id="UPHQ01000303">
    <property type="protein sequence ID" value="VBA45725.1"/>
    <property type="molecule type" value="Genomic_DNA"/>
</dbReference>
<keyword evidence="2" id="KW-1185">Reference proteome</keyword>
<evidence type="ECO:0000313" key="2">
    <source>
        <dbReference type="Proteomes" id="UP000267289"/>
    </source>
</evidence>
<evidence type="ECO:0000313" key="1">
    <source>
        <dbReference type="EMBL" id="VBA45725.1"/>
    </source>
</evidence>